<dbReference type="PaxDb" id="5141-EFNCRP00000007024"/>
<accession>Q7S9A8</accession>
<protein>
    <submittedName>
        <fullName evidence="1">Uncharacterized protein</fullName>
    </submittedName>
</protein>
<dbReference type="STRING" id="367110.Q7S9A8"/>
<sequence length="160" mass="17403">MFGEVGELGKVDVGGHVSSRLRSVEYGTWSMLQYLNPYFRKKRKGPAGTGELFRYGDADTAGTVDLTTVLETPTFSRRCGSNEIKCFSENQAAASSCMTLIDGLLATRNNFPNSPRCVRQLGRQLVACLGAVDGEVSGKDGAIFDEFARACEEMDGKIKE</sequence>
<dbReference type="Proteomes" id="UP000001805">
    <property type="component" value="Chromosome 4, Linkage Group IV"/>
</dbReference>
<dbReference type="GeneID" id="3878331"/>
<dbReference type="AlphaFoldDB" id="Q7S9A8"/>
<dbReference type="RefSeq" id="XP_962167.3">
    <property type="nucleotide sequence ID" value="XM_957074.3"/>
</dbReference>
<dbReference type="EMBL" id="CM002239">
    <property type="protein sequence ID" value="EAA32931.3"/>
    <property type="molecule type" value="Genomic_DNA"/>
</dbReference>
<proteinExistence type="predicted"/>
<dbReference type="VEuPathDB" id="FungiDB:NCU07028"/>
<dbReference type="HOGENOM" id="CLU_1816326_0_0_1"/>
<organism evidence="1 2">
    <name type="scientific">Neurospora crassa (strain ATCC 24698 / 74-OR23-1A / CBS 708.71 / DSM 1257 / FGSC 987)</name>
    <dbReference type="NCBI Taxonomy" id="367110"/>
    <lineage>
        <taxon>Eukaryota</taxon>
        <taxon>Fungi</taxon>
        <taxon>Dikarya</taxon>
        <taxon>Ascomycota</taxon>
        <taxon>Pezizomycotina</taxon>
        <taxon>Sordariomycetes</taxon>
        <taxon>Sordariomycetidae</taxon>
        <taxon>Sordariales</taxon>
        <taxon>Sordariaceae</taxon>
        <taxon>Neurospora</taxon>
    </lineage>
</organism>
<evidence type="ECO:0000313" key="2">
    <source>
        <dbReference type="Proteomes" id="UP000001805"/>
    </source>
</evidence>
<dbReference type="OrthoDB" id="10427748at2759"/>
<evidence type="ECO:0000313" key="1">
    <source>
        <dbReference type="EMBL" id="EAA32931.3"/>
    </source>
</evidence>
<keyword evidence="2" id="KW-1185">Reference proteome</keyword>
<reference evidence="1 2" key="1">
    <citation type="journal article" date="2003" name="Nature">
        <title>The genome sequence of the filamentous fungus Neurospora crassa.</title>
        <authorList>
            <person name="Galagan J.E."/>
            <person name="Calvo S.E."/>
            <person name="Borkovich K.A."/>
            <person name="Selker E.U."/>
            <person name="Read N.D."/>
            <person name="Jaffe D."/>
            <person name="FitzHugh W."/>
            <person name="Ma L.J."/>
            <person name="Smirnov S."/>
            <person name="Purcell S."/>
            <person name="Rehman B."/>
            <person name="Elkins T."/>
            <person name="Engels R."/>
            <person name="Wang S."/>
            <person name="Nielsen C.B."/>
            <person name="Butler J."/>
            <person name="Endrizzi M."/>
            <person name="Qui D."/>
            <person name="Ianakiev P."/>
            <person name="Bell-Pedersen D."/>
            <person name="Nelson M.A."/>
            <person name="Werner-Washburne M."/>
            <person name="Selitrennikoff C.P."/>
            <person name="Kinsey J.A."/>
            <person name="Braun E.L."/>
            <person name="Zelter A."/>
            <person name="Schulte U."/>
            <person name="Kothe G.O."/>
            <person name="Jedd G."/>
            <person name="Mewes W."/>
            <person name="Staben C."/>
            <person name="Marcotte E."/>
            <person name="Greenberg D."/>
            <person name="Roy A."/>
            <person name="Foley K."/>
            <person name="Naylor J."/>
            <person name="Stange-Thomann N."/>
            <person name="Barrett R."/>
            <person name="Gnerre S."/>
            <person name="Kamal M."/>
            <person name="Kamvysselis M."/>
            <person name="Mauceli E."/>
            <person name="Bielke C."/>
            <person name="Rudd S."/>
            <person name="Frishman D."/>
            <person name="Krystofova S."/>
            <person name="Rasmussen C."/>
            <person name="Metzenberg R.L."/>
            <person name="Perkins D.D."/>
            <person name="Kroken S."/>
            <person name="Cogoni C."/>
            <person name="Macino G."/>
            <person name="Catcheside D."/>
            <person name="Li W."/>
            <person name="Pratt R.J."/>
            <person name="Osmani S.A."/>
            <person name="DeSouza C.P."/>
            <person name="Glass L."/>
            <person name="Orbach M.J."/>
            <person name="Berglund J.A."/>
            <person name="Voelker R."/>
            <person name="Yarden O."/>
            <person name="Plamann M."/>
            <person name="Seiler S."/>
            <person name="Dunlap J."/>
            <person name="Radford A."/>
            <person name="Aramayo R."/>
            <person name="Natvig D.O."/>
            <person name="Alex L.A."/>
            <person name="Mannhaupt G."/>
            <person name="Ebbole D.J."/>
            <person name="Freitag M."/>
            <person name="Paulsen I."/>
            <person name="Sachs M.S."/>
            <person name="Lander E.S."/>
            <person name="Nusbaum C."/>
            <person name="Birren B."/>
        </authorList>
    </citation>
    <scope>NUCLEOTIDE SEQUENCE [LARGE SCALE GENOMIC DNA]</scope>
    <source>
        <strain evidence="2">ATCC 24698 / 74-OR23-1A / CBS 708.71 / DSM 1257 / FGSC 987</strain>
    </source>
</reference>
<dbReference type="KEGG" id="ncr:NCU07028"/>
<dbReference type="InParanoid" id="Q7S9A8"/>
<gene>
    <name evidence="1" type="ORF">NCU07028</name>
</gene>
<name>Q7S9A8_NEUCR</name>